<dbReference type="PROSITE" id="PS50071">
    <property type="entry name" value="HOMEOBOX_2"/>
    <property type="match status" value="1"/>
</dbReference>
<dbReference type="PANTHER" id="PTHR24340">
    <property type="entry name" value="HOMEOBOX PROTEIN NKX"/>
    <property type="match status" value="1"/>
</dbReference>
<name>A0A3P9JAE6_ORYLA</name>
<evidence type="ECO:0000256" key="2">
    <source>
        <dbReference type="PROSITE-ProRule" id="PRU00108"/>
    </source>
</evidence>
<reference evidence="6" key="4">
    <citation type="submission" date="2025-09" db="UniProtKB">
        <authorList>
            <consortium name="Ensembl"/>
        </authorList>
    </citation>
    <scope>IDENTIFICATION</scope>
    <source>
        <strain evidence="6">HSOK</strain>
    </source>
</reference>
<feature type="DNA-binding region" description="Homeobox" evidence="2">
    <location>
        <begin position="122"/>
        <end position="171"/>
    </location>
</feature>
<feature type="compositionally biased region" description="Low complexity" evidence="4">
    <location>
        <begin position="251"/>
        <end position="261"/>
    </location>
</feature>
<keyword evidence="2 3" id="KW-0371">Homeobox</keyword>
<evidence type="ECO:0000256" key="3">
    <source>
        <dbReference type="RuleBase" id="RU000682"/>
    </source>
</evidence>
<feature type="compositionally biased region" description="Basic and acidic residues" evidence="4">
    <location>
        <begin position="108"/>
        <end position="122"/>
    </location>
</feature>
<sequence length="299" mass="32757">MVKYFSVDWLAQSHHSPTGTQDTDSARTHRPHVPCMVQPFAPVYGKGYLQPKSKASNPVQHAEQGEFGQHPHSSLCAPLRPVNCSSPISENSGYSSGYESEAASSECHSVEDRSGVDKDAPQRRVRTKFTPKQIFKLEKVFSKHKYLDAGERVKTAQKLNLSETQVRCSFTKMWSNSSSETRHSLCKALSVCCFCFTGSDLVSEQEDEAETGGSGPFCSPYAVVKLPDPPPGSVPLCRQAETPSGTRSGLPCAPTADPPAADDQRPRAPHPLPTFLLKHNVTFVTQTLKQERVQSRVGI</sequence>
<dbReference type="GO" id="GO:0003677">
    <property type="term" value="F:DNA binding"/>
    <property type="evidence" value="ECO:0007669"/>
    <property type="project" value="UniProtKB-UniRule"/>
</dbReference>
<evidence type="ECO:0000259" key="5">
    <source>
        <dbReference type="PROSITE" id="PS50071"/>
    </source>
</evidence>
<evidence type="ECO:0000256" key="4">
    <source>
        <dbReference type="SAM" id="MobiDB-lite"/>
    </source>
</evidence>
<evidence type="ECO:0000313" key="7">
    <source>
        <dbReference type="Proteomes" id="UP000265200"/>
    </source>
</evidence>
<dbReference type="Pfam" id="PF00046">
    <property type="entry name" value="Homeodomain"/>
    <property type="match status" value="1"/>
</dbReference>
<protein>
    <submittedName>
        <fullName evidence="6">Ventral homeobox</fullName>
    </submittedName>
</protein>
<proteinExistence type="predicted"/>
<dbReference type="SUPFAM" id="SSF46689">
    <property type="entry name" value="Homeodomain-like"/>
    <property type="match status" value="1"/>
</dbReference>
<dbReference type="InterPro" id="IPR009057">
    <property type="entry name" value="Homeodomain-like_sf"/>
</dbReference>
<dbReference type="Ensembl" id="ENSORLT00015032081.1">
    <property type="protein sequence ID" value="ENSORLP00015029031.1"/>
    <property type="gene ID" value="ENSORLG00015011928.1"/>
</dbReference>
<reference key="1">
    <citation type="journal article" date="2007" name="Nature">
        <title>The medaka draft genome and insights into vertebrate genome evolution.</title>
        <authorList>
            <person name="Kasahara M."/>
            <person name="Naruse K."/>
            <person name="Sasaki S."/>
            <person name="Nakatani Y."/>
            <person name="Qu W."/>
            <person name="Ahsan B."/>
            <person name="Yamada T."/>
            <person name="Nagayasu Y."/>
            <person name="Doi K."/>
            <person name="Kasai Y."/>
            <person name="Jindo T."/>
            <person name="Kobayashi D."/>
            <person name="Shimada A."/>
            <person name="Toyoda A."/>
            <person name="Kuroki Y."/>
            <person name="Fujiyama A."/>
            <person name="Sasaki T."/>
            <person name="Shimizu A."/>
            <person name="Asakawa S."/>
            <person name="Shimizu N."/>
            <person name="Hashimoto S."/>
            <person name="Yang J."/>
            <person name="Lee Y."/>
            <person name="Matsushima K."/>
            <person name="Sugano S."/>
            <person name="Sakaizumi M."/>
            <person name="Narita T."/>
            <person name="Ohishi K."/>
            <person name="Haga S."/>
            <person name="Ohta F."/>
            <person name="Nomoto H."/>
            <person name="Nogata K."/>
            <person name="Morishita T."/>
            <person name="Endo T."/>
            <person name="Shin-I T."/>
            <person name="Takeda H."/>
            <person name="Morishita S."/>
            <person name="Kohara Y."/>
        </authorList>
    </citation>
    <scope>NUCLEOTIDE SEQUENCE [LARGE SCALE GENOMIC DNA]</scope>
    <source>
        <strain>Hd-rR</strain>
    </source>
</reference>
<dbReference type="Gene3D" id="1.10.10.60">
    <property type="entry name" value="Homeodomain-like"/>
    <property type="match status" value="1"/>
</dbReference>
<evidence type="ECO:0000256" key="1">
    <source>
        <dbReference type="ARBA" id="ARBA00004123"/>
    </source>
</evidence>
<keyword evidence="2 3" id="KW-0238">DNA-binding</keyword>
<dbReference type="CDD" id="cd00086">
    <property type="entry name" value="homeodomain"/>
    <property type="match status" value="1"/>
</dbReference>
<organism evidence="6 7">
    <name type="scientific">Oryzias latipes</name>
    <name type="common">Japanese rice fish</name>
    <name type="synonym">Japanese killifish</name>
    <dbReference type="NCBI Taxonomy" id="8090"/>
    <lineage>
        <taxon>Eukaryota</taxon>
        <taxon>Metazoa</taxon>
        <taxon>Chordata</taxon>
        <taxon>Craniata</taxon>
        <taxon>Vertebrata</taxon>
        <taxon>Euteleostomi</taxon>
        <taxon>Actinopterygii</taxon>
        <taxon>Neopterygii</taxon>
        <taxon>Teleostei</taxon>
        <taxon>Neoteleostei</taxon>
        <taxon>Acanthomorphata</taxon>
        <taxon>Ovalentaria</taxon>
        <taxon>Atherinomorphae</taxon>
        <taxon>Beloniformes</taxon>
        <taxon>Adrianichthyidae</taxon>
        <taxon>Oryziinae</taxon>
        <taxon>Oryzias</taxon>
    </lineage>
</organism>
<accession>A0A3P9JAE6</accession>
<dbReference type="Proteomes" id="UP000265200">
    <property type="component" value="Chromosome 15"/>
</dbReference>
<feature type="domain" description="Homeobox" evidence="5">
    <location>
        <begin position="120"/>
        <end position="170"/>
    </location>
</feature>
<feature type="region of interest" description="Disordered" evidence="4">
    <location>
        <begin position="48"/>
        <end position="72"/>
    </location>
</feature>
<reference evidence="6 7" key="2">
    <citation type="submission" date="2017-04" db="EMBL/GenBank/DDBJ databases">
        <title>CpG methylation of centromeres and impact of large insertions on vertebrate speciation.</title>
        <authorList>
            <person name="Ichikawa K."/>
            <person name="Yoshimura J."/>
            <person name="Morishita S."/>
        </authorList>
    </citation>
    <scope>NUCLEOTIDE SEQUENCE</scope>
    <source>
        <strain evidence="6 7">HSOK</strain>
    </source>
</reference>
<reference evidence="6" key="3">
    <citation type="submission" date="2025-08" db="UniProtKB">
        <authorList>
            <consortium name="Ensembl"/>
        </authorList>
    </citation>
    <scope>IDENTIFICATION</scope>
    <source>
        <strain evidence="6">HSOK</strain>
    </source>
</reference>
<dbReference type="GO" id="GO:0005634">
    <property type="term" value="C:nucleus"/>
    <property type="evidence" value="ECO:0007669"/>
    <property type="project" value="UniProtKB-SubCell"/>
</dbReference>
<dbReference type="InterPro" id="IPR050394">
    <property type="entry name" value="Homeobox_NK-like"/>
</dbReference>
<keyword evidence="2 3" id="KW-0539">Nucleus</keyword>
<dbReference type="AlphaFoldDB" id="A0A3P9JAE6"/>
<evidence type="ECO:0000313" key="6">
    <source>
        <dbReference type="Ensembl" id="ENSORLP00015029031.1"/>
    </source>
</evidence>
<dbReference type="SMART" id="SM00389">
    <property type="entry name" value="HOX"/>
    <property type="match status" value="1"/>
</dbReference>
<comment type="subcellular location">
    <subcellularLocation>
        <location evidence="1 2 3">Nucleus</location>
    </subcellularLocation>
</comment>
<feature type="region of interest" description="Disordered" evidence="4">
    <location>
        <begin position="232"/>
        <end position="272"/>
    </location>
</feature>
<feature type="region of interest" description="Disordered" evidence="4">
    <location>
        <begin position="105"/>
        <end position="125"/>
    </location>
</feature>
<dbReference type="InterPro" id="IPR001356">
    <property type="entry name" value="HD"/>
</dbReference>